<dbReference type="Pfam" id="PF12311">
    <property type="entry name" value="DUF3632"/>
    <property type="match status" value="1"/>
</dbReference>
<comment type="caution">
    <text evidence="1">The sequence shown here is derived from an EMBL/GenBank/DDBJ whole genome shotgun (WGS) entry which is preliminary data.</text>
</comment>
<gene>
    <name evidence="1" type="ORF">FH972_024697</name>
</gene>
<dbReference type="InterPro" id="IPR022085">
    <property type="entry name" value="OpdG"/>
</dbReference>
<dbReference type="PANTHER" id="PTHR38797:SF4">
    <property type="entry name" value="NUCLEAR PORE COMPLEX PROTEIN NUP85"/>
    <property type="match status" value="1"/>
</dbReference>
<dbReference type="OrthoDB" id="5403091at2759"/>
<name>A0A5N6KYR2_9ROSI</name>
<reference evidence="1 2" key="1">
    <citation type="submission" date="2019-06" db="EMBL/GenBank/DDBJ databases">
        <title>A chromosomal-level reference genome of Carpinus fangiana (Coryloideae, Betulaceae).</title>
        <authorList>
            <person name="Yang X."/>
            <person name="Wang Z."/>
            <person name="Zhang L."/>
            <person name="Hao G."/>
            <person name="Liu J."/>
            <person name="Yang Y."/>
        </authorList>
    </citation>
    <scope>NUCLEOTIDE SEQUENCE [LARGE SCALE GENOMIC DNA]</scope>
    <source>
        <strain evidence="1">Cfa_2016G</strain>
        <tissue evidence="1">Leaf</tissue>
    </source>
</reference>
<dbReference type="PANTHER" id="PTHR38797">
    <property type="entry name" value="NUCLEAR PORE COMPLEX PROTEIN NUP85-RELATED"/>
    <property type="match status" value="1"/>
</dbReference>
<accession>A0A5N6KYR2</accession>
<sequence>MTYFCANFTGTILSHPLTKFLLISPDTIMKFASNENGERRKAFSERHAMRIDLVAAQQVGTSTTDLCTSARSSIRNILRRLHLQSRELIEADLHDLWYTIYRCATITPGDNPEQDKLVVEVLMARELGAPSGGVETGDGTIFTDLPFFVMDMHDLKYRQQGTITLDEAYNLAAFLARLVAVGVRAPQLSCLALQSLSAALEFPSMPSLRENDFATKTSTVERLPAAVSWLKFAGHRLAIYSAEAQMTPCGKCLTDNDLEPGPLAQEAGVIDKGFGPARWNFWRQRFEELREEEDEKRSEWARRGANSMALWSKLVGS</sequence>
<keyword evidence="2" id="KW-1185">Reference proteome</keyword>
<dbReference type="InterPro" id="IPR053204">
    <property type="entry name" value="Oxopyrrolidines_Biosynth-assoc"/>
</dbReference>
<dbReference type="AlphaFoldDB" id="A0A5N6KYR2"/>
<organism evidence="1 2">
    <name type="scientific">Carpinus fangiana</name>
    <dbReference type="NCBI Taxonomy" id="176857"/>
    <lineage>
        <taxon>Eukaryota</taxon>
        <taxon>Viridiplantae</taxon>
        <taxon>Streptophyta</taxon>
        <taxon>Embryophyta</taxon>
        <taxon>Tracheophyta</taxon>
        <taxon>Spermatophyta</taxon>
        <taxon>Magnoliopsida</taxon>
        <taxon>eudicotyledons</taxon>
        <taxon>Gunneridae</taxon>
        <taxon>Pentapetalae</taxon>
        <taxon>rosids</taxon>
        <taxon>fabids</taxon>
        <taxon>Fagales</taxon>
        <taxon>Betulaceae</taxon>
        <taxon>Carpinus</taxon>
    </lineage>
</organism>
<dbReference type="EMBL" id="VIBQ01000017">
    <property type="protein sequence ID" value="KAB8360965.1"/>
    <property type="molecule type" value="Genomic_DNA"/>
</dbReference>
<protein>
    <submittedName>
        <fullName evidence="1">Uncharacterized protein</fullName>
    </submittedName>
</protein>
<dbReference type="EMBL" id="VIBQ01000017">
    <property type="protein sequence ID" value="KAB8360966.1"/>
    <property type="molecule type" value="Genomic_DNA"/>
</dbReference>
<evidence type="ECO:0000313" key="1">
    <source>
        <dbReference type="EMBL" id="KAB8360965.1"/>
    </source>
</evidence>
<evidence type="ECO:0000313" key="2">
    <source>
        <dbReference type="Proteomes" id="UP000327013"/>
    </source>
</evidence>
<proteinExistence type="predicted"/>
<dbReference type="Proteomes" id="UP000327013">
    <property type="component" value="Unassembled WGS sequence"/>
</dbReference>